<evidence type="ECO:0000256" key="8">
    <source>
        <dbReference type="NCBIfam" id="TIGR00212"/>
    </source>
</evidence>
<dbReference type="PRINTS" id="PR00151">
    <property type="entry name" value="PORPHBDMNASE"/>
</dbReference>
<reference evidence="13" key="1">
    <citation type="submission" date="2016-10" db="EMBL/GenBank/DDBJ databases">
        <authorList>
            <person name="Varghese N."/>
            <person name="Submissions S."/>
        </authorList>
    </citation>
    <scope>NUCLEOTIDE SEQUENCE [LARGE SCALE GENOMIC DNA]</scope>
    <source>
        <strain evidence="13">DSM 21743</strain>
    </source>
</reference>
<evidence type="ECO:0000256" key="4">
    <source>
        <dbReference type="ARBA" id="ARBA00012655"/>
    </source>
</evidence>
<feature type="domain" description="Porphobilinogen deaminase N-terminal" evidence="10">
    <location>
        <begin position="18"/>
        <end position="236"/>
    </location>
</feature>
<keyword evidence="13" id="KW-1185">Reference proteome</keyword>
<dbReference type="PIRSF" id="PIRSF001438">
    <property type="entry name" value="4pyrrol_synth_OHMeBilane_synth"/>
    <property type="match status" value="1"/>
</dbReference>
<comment type="similarity">
    <text evidence="3">Belongs to the HMBS family.</text>
</comment>
<dbReference type="Gene3D" id="3.30.160.40">
    <property type="entry name" value="Porphobilinogen deaminase, C-terminal domain"/>
    <property type="match status" value="1"/>
</dbReference>
<dbReference type="Gene3D" id="3.40.190.10">
    <property type="entry name" value="Periplasmic binding protein-like II"/>
    <property type="match status" value="2"/>
</dbReference>
<protein>
    <recommendedName>
        <fullName evidence="4 8">Hydroxymethylbilane synthase</fullName>
        <ecNumber evidence="4 8">2.5.1.61</ecNumber>
    </recommendedName>
</protein>
<dbReference type="EC" id="2.5.1.61" evidence="4 8"/>
<evidence type="ECO:0000256" key="2">
    <source>
        <dbReference type="ARBA" id="ARBA00002869"/>
    </source>
</evidence>
<name>A0A1H2NHA2_9ACTN</name>
<dbReference type="GO" id="GO:0004418">
    <property type="term" value="F:hydroxymethylbilane synthase activity"/>
    <property type="evidence" value="ECO:0007669"/>
    <property type="project" value="UniProtKB-UniRule"/>
</dbReference>
<dbReference type="PANTHER" id="PTHR11557">
    <property type="entry name" value="PORPHOBILINOGEN DEAMINASE"/>
    <property type="match status" value="1"/>
</dbReference>
<feature type="region of interest" description="Disordered" evidence="9">
    <location>
        <begin position="307"/>
        <end position="330"/>
    </location>
</feature>
<dbReference type="EMBL" id="LT629799">
    <property type="protein sequence ID" value="SDV04760.1"/>
    <property type="molecule type" value="Genomic_DNA"/>
</dbReference>
<comment type="cofactor">
    <cofactor evidence="1">
        <name>dipyrromethane</name>
        <dbReference type="ChEBI" id="CHEBI:60342"/>
    </cofactor>
</comment>
<evidence type="ECO:0000259" key="10">
    <source>
        <dbReference type="Pfam" id="PF01379"/>
    </source>
</evidence>
<evidence type="ECO:0000256" key="7">
    <source>
        <dbReference type="ARBA" id="ARBA00048169"/>
    </source>
</evidence>
<dbReference type="InterPro" id="IPR022418">
    <property type="entry name" value="Porphobilinogen_deaminase_C"/>
</dbReference>
<evidence type="ECO:0000256" key="5">
    <source>
        <dbReference type="ARBA" id="ARBA00022679"/>
    </source>
</evidence>
<dbReference type="InterPro" id="IPR022417">
    <property type="entry name" value="Porphobilin_deaminase_N"/>
</dbReference>
<keyword evidence="5" id="KW-0808">Transferase</keyword>
<dbReference type="OrthoDB" id="9810298at2"/>
<dbReference type="GO" id="GO:0006783">
    <property type="term" value="P:heme biosynthetic process"/>
    <property type="evidence" value="ECO:0007669"/>
    <property type="project" value="TreeGrafter"/>
</dbReference>
<accession>A0A1H2NHA2</accession>
<evidence type="ECO:0000313" key="13">
    <source>
        <dbReference type="Proteomes" id="UP000198825"/>
    </source>
</evidence>
<feature type="domain" description="Porphobilinogen deaminase C-terminal" evidence="11">
    <location>
        <begin position="256"/>
        <end position="297"/>
    </location>
</feature>
<dbReference type="NCBIfam" id="TIGR00212">
    <property type="entry name" value="hemC"/>
    <property type="match status" value="1"/>
</dbReference>
<proteinExistence type="inferred from homology"/>
<dbReference type="PANTHER" id="PTHR11557:SF0">
    <property type="entry name" value="PORPHOBILINOGEN DEAMINASE"/>
    <property type="match status" value="1"/>
</dbReference>
<dbReference type="Pfam" id="PF01379">
    <property type="entry name" value="Porphobil_deam"/>
    <property type="match status" value="1"/>
</dbReference>
<dbReference type="GO" id="GO:0005737">
    <property type="term" value="C:cytoplasm"/>
    <property type="evidence" value="ECO:0007669"/>
    <property type="project" value="UniProtKB-UniRule"/>
</dbReference>
<dbReference type="Pfam" id="PF03900">
    <property type="entry name" value="Porphobil_deamC"/>
    <property type="match status" value="1"/>
</dbReference>
<dbReference type="Proteomes" id="UP000198825">
    <property type="component" value="Chromosome I"/>
</dbReference>
<evidence type="ECO:0000256" key="6">
    <source>
        <dbReference type="ARBA" id="ARBA00023244"/>
    </source>
</evidence>
<dbReference type="RefSeq" id="WP_091078726.1">
    <property type="nucleotide sequence ID" value="NZ_LT629799.1"/>
</dbReference>
<dbReference type="SUPFAM" id="SSF53850">
    <property type="entry name" value="Periplasmic binding protein-like II"/>
    <property type="match status" value="1"/>
</dbReference>
<organism evidence="12 13">
    <name type="scientific">Microlunatus sagamiharensis</name>
    <dbReference type="NCBI Taxonomy" id="546874"/>
    <lineage>
        <taxon>Bacteria</taxon>
        <taxon>Bacillati</taxon>
        <taxon>Actinomycetota</taxon>
        <taxon>Actinomycetes</taxon>
        <taxon>Propionibacteriales</taxon>
        <taxon>Propionibacteriaceae</taxon>
        <taxon>Microlunatus</taxon>
    </lineage>
</organism>
<evidence type="ECO:0000313" key="12">
    <source>
        <dbReference type="EMBL" id="SDV04760.1"/>
    </source>
</evidence>
<comment type="function">
    <text evidence="2">Tetrapolymerization of the monopyrrole PBG into the hydroxymethylbilane pre-uroporphyrinogen in several discrete steps.</text>
</comment>
<dbReference type="InterPro" id="IPR000860">
    <property type="entry name" value="HemC"/>
</dbReference>
<comment type="catalytic activity">
    <reaction evidence="7">
        <text>4 porphobilinogen + H2O = hydroxymethylbilane + 4 NH4(+)</text>
        <dbReference type="Rhea" id="RHEA:13185"/>
        <dbReference type="ChEBI" id="CHEBI:15377"/>
        <dbReference type="ChEBI" id="CHEBI:28938"/>
        <dbReference type="ChEBI" id="CHEBI:57845"/>
        <dbReference type="ChEBI" id="CHEBI:58126"/>
        <dbReference type="EC" id="2.5.1.61"/>
    </reaction>
</comment>
<sequence>MTDPSPTDEPAGLGAPALRLGARTSPLARAQVDLVAALLAGDGTRSSFVGVTTTGDVDPRLLTEIGGTGVFANAVRDALRTGKIDCAVHSLKDLPTAPEPDLEVISVPAREDVRDVIVGSTLADLPDGARVGTGAPRRAMQLLAWAEEHGRHLEVVPVRGNVDTRIELARGGGLDAVVLAGAGLRRLGHLPPGNGPLSGSDKGDTVVRGLPAEVLGEDVMLPAPGQGALGLEVHRAAPAAVRSAVLLLDDPVAHAEVRAERAFLATLEAGCTAPVGVRARVTGRRGNALDLTMRAVVERTLLDTLSVTTKSPPPVRSDVSGSTTDPAQFGADLARSVLALLSDEGRRRAGPAPARHDGAT</sequence>
<dbReference type="InterPro" id="IPR022419">
    <property type="entry name" value="Porphobilin_deaminase_cofac_BS"/>
</dbReference>
<dbReference type="PROSITE" id="PS00533">
    <property type="entry name" value="PORPHOBILINOGEN_DEAM"/>
    <property type="match status" value="1"/>
</dbReference>
<evidence type="ECO:0000256" key="3">
    <source>
        <dbReference type="ARBA" id="ARBA00005638"/>
    </source>
</evidence>
<keyword evidence="6" id="KW-0627">Porphyrin biosynthesis</keyword>
<gene>
    <name evidence="12" type="ORF">SAMN04488544_4036</name>
</gene>
<dbReference type="AlphaFoldDB" id="A0A1H2NHA2"/>
<dbReference type="InterPro" id="IPR036803">
    <property type="entry name" value="Porphobilinogen_deaminase_C_sf"/>
</dbReference>
<evidence type="ECO:0000256" key="1">
    <source>
        <dbReference type="ARBA" id="ARBA00001916"/>
    </source>
</evidence>
<evidence type="ECO:0000256" key="9">
    <source>
        <dbReference type="SAM" id="MobiDB-lite"/>
    </source>
</evidence>
<dbReference type="STRING" id="546874.SAMN04488544_4036"/>
<dbReference type="SUPFAM" id="SSF54782">
    <property type="entry name" value="Porphobilinogen deaminase (hydroxymethylbilane synthase), C-terminal domain"/>
    <property type="match status" value="1"/>
</dbReference>
<evidence type="ECO:0000259" key="11">
    <source>
        <dbReference type="Pfam" id="PF03900"/>
    </source>
</evidence>